<evidence type="ECO:0000256" key="1">
    <source>
        <dbReference type="ARBA" id="ARBA00023015"/>
    </source>
</evidence>
<dbReference type="Proteomes" id="UP000050929">
    <property type="component" value="Unassembled WGS sequence"/>
</dbReference>
<dbReference type="CDD" id="cd07377">
    <property type="entry name" value="WHTH_GntR"/>
    <property type="match status" value="1"/>
</dbReference>
<dbReference type="Pfam" id="PF07729">
    <property type="entry name" value="FCD"/>
    <property type="match status" value="1"/>
</dbReference>
<dbReference type="SMART" id="SM00345">
    <property type="entry name" value="HTH_GNTR"/>
    <property type="match status" value="1"/>
</dbReference>
<dbReference type="SUPFAM" id="SSF46785">
    <property type="entry name" value="Winged helix' DNA-binding domain"/>
    <property type="match status" value="1"/>
</dbReference>
<evidence type="ECO:0000313" key="6">
    <source>
        <dbReference type="Proteomes" id="UP000050929"/>
    </source>
</evidence>
<keyword evidence="1" id="KW-0805">Transcription regulation</keyword>
<evidence type="ECO:0000313" key="5">
    <source>
        <dbReference type="EMBL" id="KRK63949.1"/>
    </source>
</evidence>
<evidence type="ECO:0000256" key="2">
    <source>
        <dbReference type="ARBA" id="ARBA00023125"/>
    </source>
</evidence>
<dbReference type="InterPro" id="IPR036388">
    <property type="entry name" value="WH-like_DNA-bd_sf"/>
</dbReference>
<dbReference type="PATRIC" id="fig|1423811.3.peg.846"/>
<comment type="caution">
    <text evidence="5">The sequence shown here is derived from an EMBL/GenBank/DDBJ whole genome shotgun (WGS) entry which is preliminary data.</text>
</comment>
<dbReference type="SUPFAM" id="SSF48008">
    <property type="entry name" value="GntR ligand-binding domain-like"/>
    <property type="match status" value="1"/>
</dbReference>
<keyword evidence="6" id="KW-1185">Reference proteome</keyword>
<evidence type="ECO:0000256" key="3">
    <source>
        <dbReference type="ARBA" id="ARBA00023163"/>
    </source>
</evidence>
<dbReference type="SMART" id="SM00895">
    <property type="entry name" value="FCD"/>
    <property type="match status" value="1"/>
</dbReference>
<dbReference type="GO" id="GO:0003677">
    <property type="term" value="F:DNA binding"/>
    <property type="evidence" value="ECO:0007669"/>
    <property type="project" value="UniProtKB-KW"/>
</dbReference>
<dbReference type="Pfam" id="PF00392">
    <property type="entry name" value="GntR"/>
    <property type="match status" value="1"/>
</dbReference>
<feature type="domain" description="HTH gntR-type" evidence="4">
    <location>
        <begin position="4"/>
        <end position="71"/>
    </location>
</feature>
<keyword evidence="3" id="KW-0804">Transcription</keyword>
<reference evidence="5 6" key="1">
    <citation type="journal article" date="2015" name="Genome Announc.">
        <title>Expanding the biotechnology potential of lactobacilli through comparative genomics of 213 strains and associated genera.</title>
        <authorList>
            <person name="Sun Z."/>
            <person name="Harris H.M."/>
            <person name="McCann A."/>
            <person name="Guo C."/>
            <person name="Argimon S."/>
            <person name="Zhang W."/>
            <person name="Yang X."/>
            <person name="Jeffery I.B."/>
            <person name="Cooney J.C."/>
            <person name="Kagawa T.F."/>
            <person name="Liu W."/>
            <person name="Song Y."/>
            <person name="Salvetti E."/>
            <person name="Wrobel A."/>
            <person name="Rasinkangas P."/>
            <person name="Parkhill J."/>
            <person name="Rea M.C."/>
            <person name="O'Sullivan O."/>
            <person name="Ritari J."/>
            <person name="Douillard F.P."/>
            <person name="Paul Ross R."/>
            <person name="Yang R."/>
            <person name="Briner A.E."/>
            <person name="Felis G.E."/>
            <person name="de Vos W.M."/>
            <person name="Barrangou R."/>
            <person name="Klaenhammer T.R."/>
            <person name="Caufield P.W."/>
            <person name="Cui Y."/>
            <person name="Zhang H."/>
            <person name="O'Toole P.W."/>
        </authorList>
    </citation>
    <scope>NUCLEOTIDE SEQUENCE [LARGE SCALE GENOMIC DNA]</scope>
    <source>
        <strain evidence="5 6">DSM 20183</strain>
    </source>
</reference>
<accession>A0A0R1IXG1</accession>
<evidence type="ECO:0000259" key="4">
    <source>
        <dbReference type="PROSITE" id="PS50949"/>
    </source>
</evidence>
<organism evidence="5 6">
    <name type="scientific">Companilactobacillus tucceti DSM 20183</name>
    <dbReference type="NCBI Taxonomy" id="1423811"/>
    <lineage>
        <taxon>Bacteria</taxon>
        <taxon>Bacillati</taxon>
        <taxon>Bacillota</taxon>
        <taxon>Bacilli</taxon>
        <taxon>Lactobacillales</taxon>
        <taxon>Lactobacillaceae</taxon>
        <taxon>Companilactobacillus</taxon>
    </lineage>
</organism>
<dbReference type="STRING" id="1423811.FC72_GL000834"/>
<name>A0A0R1IXG1_9LACO</name>
<dbReference type="AlphaFoldDB" id="A0A0R1IXG1"/>
<dbReference type="Gene3D" id="1.20.120.530">
    <property type="entry name" value="GntR ligand-binding domain-like"/>
    <property type="match status" value="1"/>
</dbReference>
<dbReference type="PROSITE" id="PS50949">
    <property type="entry name" value="HTH_GNTR"/>
    <property type="match status" value="1"/>
</dbReference>
<dbReference type="InterPro" id="IPR036390">
    <property type="entry name" value="WH_DNA-bd_sf"/>
</dbReference>
<dbReference type="PANTHER" id="PTHR43537:SF6">
    <property type="entry name" value="HTH-TYPE TRANSCRIPTIONAL REPRESSOR RSPR"/>
    <property type="match status" value="1"/>
</dbReference>
<dbReference type="PANTHER" id="PTHR43537">
    <property type="entry name" value="TRANSCRIPTIONAL REGULATOR, GNTR FAMILY"/>
    <property type="match status" value="1"/>
</dbReference>
<dbReference type="InterPro" id="IPR008920">
    <property type="entry name" value="TF_FadR/GntR_C"/>
</dbReference>
<dbReference type="Gene3D" id="1.10.10.10">
    <property type="entry name" value="Winged helix-like DNA-binding domain superfamily/Winged helix DNA-binding domain"/>
    <property type="match status" value="1"/>
</dbReference>
<dbReference type="EMBL" id="AZDG01000019">
    <property type="protein sequence ID" value="KRK63949.1"/>
    <property type="molecule type" value="Genomic_DNA"/>
</dbReference>
<gene>
    <name evidence="5" type="ORF">FC72_GL000834</name>
</gene>
<protein>
    <submittedName>
        <fullName evidence="5">GntR family transcriptional regulator</fullName>
    </submittedName>
</protein>
<sequence length="220" mass="25894">MDVNNMQDKAYREINHRILRSTYAPGDKISESLLEQDLNLGRTPVREALIRLRRDGLINIVPQSGTYVSKINLSEATNARFVRESVERKVMVEAAAVASESDISYLNDILDKQLAASKNSDHEMFFELDEKFHQYFYKMTNKMIVWNWLQVTNDQLLRFRWLRLKVVQLNWDNLIKEHQKICQAVGKHDPEEAERLSINHLHLMIDEESDVLEIFPNYFI</sequence>
<dbReference type="GO" id="GO:0003700">
    <property type="term" value="F:DNA-binding transcription factor activity"/>
    <property type="evidence" value="ECO:0007669"/>
    <property type="project" value="InterPro"/>
</dbReference>
<dbReference type="InterPro" id="IPR000524">
    <property type="entry name" value="Tscrpt_reg_HTH_GntR"/>
</dbReference>
<proteinExistence type="predicted"/>
<keyword evidence="2" id="KW-0238">DNA-binding</keyword>
<dbReference type="InterPro" id="IPR011711">
    <property type="entry name" value="GntR_C"/>
</dbReference>